<dbReference type="RefSeq" id="YP_008869238.1">
    <property type="nucleotide sequence ID" value="NC_021342.2"/>
</dbReference>
<keyword evidence="3" id="KW-1185">Reference proteome</keyword>
<name>N0DPC9_9CAUD</name>
<dbReference type="OrthoDB" id="9896at10239"/>
<organism evidence="2 3">
    <name type="scientific">Edwardsiella phage PEi21</name>
    <dbReference type="NCBI Taxonomy" id="1325372"/>
    <lineage>
        <taxon>Viruses</taxon>
        <taxon>Duplodnaviria</taxon>
        <taxon>Heunggongvirae</taxon>
        <taxon>Uroviricota</taxon>
        <taxon>Caudoviricetes</taxon>
        <taxon>Yokohamavirus</taxon>
        <taxon>Yokohamavirus PEi21</taxon>
    </lineage>
</organism>
<dbReference type="KEGG" id="vg:16212548"/>
<dbReference type="EMBL" id="AP013057">
    <property type="protein sequence ID" value="BAN16835.1"/>
    <property type="molecule type" value="Genomic_DNA"/>
</dbReference>
<proteinExistence type="predicted"/>
<dbReference type="NCBIfam" id="NF047498">
    <property type="entry name" value="LIC_12616_fam"/>
    <property type="match status" value="1"/>
</dbReference>
<dbReference type="GeneID" id="16212548"/>
<sequence length="172" mass="18929">MTSEQLFKLLRPIVMAATGVPECILADPNAQAPHGPYAALRPRQTVSQLGQADIIDKNAPGNQVQTTVRSRIVCTCVVNFYRGEARMYAERLRNCNKLPSISAKLFKAGLGWAGVGNINDLTALQSANFEQRAHVEFTVWYTTDLVDEVNNILSAEVQLQNEKGVTIQTVKV</sequence>
<feature type="domain" description="Phage neck terminator protein gp12-like" evidence="1">
    <location>
        <begin position="5"/>
        <end position="159"/>
    </location>
</feature>
<evidence type="ECO:0000259" key="1">
    <source>
        <dbReference type="Pfam" id="PF23961"/>
    </source>
</evidence>
<accession>N0DPC9</accession>
<dbReference type="InterPro" id="IPR057087">
    <property type="entry name" value="Gp12-like"/>
</dbReference>
<dbReference type="Pfam" id="PF23961">
    <property type="entry name" value="Phage_tail_terminator_9"/>
    <property type="match status" value="1"/>
</dbReference>
<protein>
    <recommendedName>
        <fullName evidence="1">Phage neck terminator protein gp12-like domain-containing protein</fullName>
    </recommendedName>
</protein>
<evidence type="ECO:0000313" key="3">
    <source>
        <dbReference type="Proteomes" id="UP000012997"/>
    </source>
</evidence>
<dbReference type="Proteomes" id="UP000012997">
    <property type="component" value="Segment"/>
</dbReference>
<reference evidence="2 3" key="1">
    <citation type="journal article" date="2014" name="Genome Announc.">
        <title>Complete Genome Sequence of the Edwardsiella ictaluri-Specific Bacteriophage PEi21, Isolated from River Water in Japan.</title>
        <authorList>
            <person name="Yasuike M."/>
            <person name="Kai W."/>
            <person name="Nakamura Y."/>
            <person name="Fujiwara A."/>
            <person name="Kawato Y."/>
            <person name="Hassan E.S."/>
            <person name="Mahmoud M.M."/>
            <person name="Nagai S."/>
            <person name="Kobayashi T."/>
            <person name="Ototake M."/>
            <person name="Nakai T."/>
        </authorList>
    </citation>
    <scope>NUCLEOTIDE SEQUENCE [LARGE SCALE GENOMIC DNA]</scope>
</reference>
<evidence type="ECO:0000313" key="2">
    <source>
        <dbReference type="EMBL" id="BAN16835.1"/>
    </source>
</evidence>